<sequence>MIERLLPPTIQSRHSLEDKPESTLLPGEEELIANAVPKRRAEFTTARWCAREAMGKLGVAPAPILRGERGAPIWPAGVVGSMTHCLGFRAAAVALSTDIAGVGIDAEVHDKLPEGVLDLVSLPSERAHLAQLSAGWPDVWWERLLFSAKESVYKVWFPQTGEWLGFEEAELTFSPESGTFTAALLRNGPFKTLHGKFLAEDGFVLTAIVLEHASTQADQP</sequence>
<dbReference type="Proteomes" id="UP000603200">
    <property type="component" value="Unassembled WGS sequence"/>
</dbReference>
<dbReference type="EMBL" id="BOMN01000041">
    <property type="protein sequence ID" value="GIE20464.1"/>
    <property type="molecule type" value="Genomic_DNA"/>
</dbReference>
<dbReference type="PANTHER" id="PTHR38096:SF1">
    <property type="entry name" value="ENTEROBACTIN SYNTHASE COMPONENT D"/>
    <property type="match status" value="1"/>
</dbReference>
<feature type="region of interest" description="Disordered" evidence="2">
    <location>
        <begin position="1"/>
        <end position="21"/>
    </location>
</feature>
<organism evidence="5 6">
    <name type="scientific">Winogradskya humida</name>
    <dbReference type="NCBI Taxonomy" id="113566"/>
    <lineage>
        <taxon>Bacteria</taxon>
        <taxon>Bacillati</taxon>
        <taxon>Actinomycetota</taxon>
        <taxon>Actinomycetes</taxon>
        <taxon>Micromonosporales</taxon>
        <taxon>Micromonosporaceae</taxon>
        <taxon>Winogradskya</taxon>
    </lineage>
</organism>
<keyword evidence="6" id="KW-1185">Reference proteome</keyword>
<gene>
    <name evidence="5" type="ORF">Ahu01nite_035660</name>
</gene>
<keyword evidence="1 5" id="KW-0808">Transferase</keyword>
<proteinExistence type="predicted"/>
<dbReference type="InterPro" id="IPR008278">
    <property type="entry name" value="4-PPantetheinyl_Trfase_dom"/>
</dbReference>
<dbReference type="SUPFAM" id="SSF56214">
    <property type="entry name" value="4'-phosphopantetheinyl transferase"/>
    <property type="match status" value="1"/>
</dbReference>
<reference evidence="5 6" key="1">
    <citation type="submission" date="2021-01" db="EMBL/GenBank/DDBJ databases">
        <title>Whole genome shotgun sequence of Actinoplanes humidus NBRC 14915.</title>
        <authorList>
            <person name="Komaki H."/>
            <person name="Tamura T."/>
        </authorList>
    </citation>
    <scope>NUCLEOTIDE SEQUENCE [LARGE SCALE GENOMIC DNA]</scope>
    <source>
        <strain evidence="5 6">NBRC 14915</strain>
    </source>
</reference>
<dbReference type="GO" id="GO:0016740">
    <property type="term" value="F:transferase activity"/>
    <property type="evidence" value="ECO:0007669"/>
    <property type="project" value="UniProtKB-KW"/>
</dbReference>
<evidence type="ECO:0000259" key="3">
    <source>
        <dbReference type="Pfam" id="PF01648"/>
    </source>
</evidence>
<dbReference type="InterPro" id="IPR003542">
    <property type="entry name" value="Enbac_synth_compD-like"/>
</dbReference>
<dbReference type="PRINTS" id="PR01399">
    <property type="entry name" value="ENTSNTHTASED"/>
</dbReference>
<dbReference type="Pfam" id="PF01648">
    <property type="entry name" value="ACPS"/>
    <property type="match status" value="1"/>
</dbReference>
<comment type="caution">
    <text evidence="5">The sequence shown here is derived from an EMBL/GenBank/DDBJ whole genome shotgun (WGS) entry which is preliminary data.</text>
</comment>
<dbReference type="RefSeq" id="WP_203837632.1">
    <property type="nucleotide sequence ID" value="NZ_BAAATV010000008.1"/>
</dbReference>
<evidence type="ECO:0000256" key="2">
    <source>
        <dbReference type="SAM" id="MobiDB-lite"/>
    </source>
</evidence>
<feature type="domain" description="4'-phosphopantetheinyl transferase" evidence="3">
    <location>
        <begin position="101"/>
        <end position="191"/>
    </location>
</feature>
<dbReference type="Pfam" id="PF17837">
    <property type="entry name" value="4PPT_N"/>
    <property type="match status" value="1"/>
</dbReference>
<evidence type="ECO:0000256" key="1">
    <source>
        <dbReference type="ARBA" id="ARBA00022679"/>
    </source>
</evidence>
<evidence type="ECO:0000313" key="5">
    <source>
        <dbReference type="EMBL" id="GIE20464.1"/>
    </source>
</evidence>
<evidence type="ECO:0000313" key="6">
    <source>
        <dbReference type="Proteomes" id="UP000603200"/>
    </source>
</evidence>
<dbReference type="InterPro" id="IPR037143">
    <property type="entry name" value="4-PPantetheinyl_Trfase_dom_sf"/>
</dbReference>
<dbReference type="InterPro" id="IPR041354">
    <property type="entry name" value="4PPT_N"/>
</dbReference>
<evidence type="ECO:0000259" key="4">
    <source>
        <dbReference type="Pfam" id="PF17837"/>
    </source>
</evidence>
<name>A0ABQ3ZPE6_9ACTN</name>
<accession>A0ABQ3ZPE6</accession>
<dbReference type="PANTHER" id="PTHR38096">
    <property type="entry name" value="ENTEROBACTIN SYNTHASE COMPONENT D"/>
    <property type="match status" value="1"/>
</dbReference>
<feature type="domain" description="4'-phosphopantetheinyl transferase N-terminal" evidence="4">
    <location>
        <begin position="28"/>
        <end position="94"/>
    </location>
</feature>
<protein>
    <submittedName>
        <fullName evidence="5">4'-phosphopantetheinyl transferase</fullName>
    </submittedName>
</protein>